<evidence type="ECO:0000313" key="7">
    <source>
        <dbReference type="RefSeq" id="XP_014673956.1"/>
    </source>
</evidence>
<dbReference type="Proteomes" id="UP000695022">
    <property type="component" value="Unplaced"/>
</dbReference>
<protein>
    <submittedName>
        <fullName evidence="7">RRP12-like protein</fullName>
    </submittedName>
</protein>
<gene>
    <name evidence="7" type="primary">LOC106814174</name>
</gene>
<dbReference type="InterPro" id="IPR057860">
    <property type="entry name" value="HEAT_RRP12_N"/>
</dbReference>
<feature type="domain" description="RRP12 N-terminal HEAT" evidence="5">
    <location>
        <begin position="107"/>
        <end position="352"/>
    </location>
</feature>
<keyword evidence="2" id="KW-0539">Nucleus</keyword>
<dbReference type="PANTHER" id="PTHR48287">
    <property type="entry name" value="ARM REPEAT SUPERFAMILY PROTEIN"/>
    <property type="match status" value="1"/>
</dbReference>
<dbReference type="InterPro" id="IPR012978">
    <property type="entry name" value="HEAT_RRP12"/>
</dbReference>
<evidence type="ECO:0000256" key="1">
    <source>
        <dbReference type="ARBA" id="ARBA00004123"/>
    </source>
</evidence>
<dbReference type="RefSeq" id="XP_014673956.1">
    <property type="nucleotide sequence ID" value="XM_014818470.1"/>
</dbReference>
<comment type="subcellular location">
    <subcellularLocation>
        <location evidence="1">Nucleus</location>
    </subcellularLocation>
</comment>
<evidence type="ECO:0000259" key="5">
    <source>
        <dbReference type="Pfam" id="PF25772"/>
    </source>
</evidence>
<feature type="region of interest" description="Disordered" evidence="3">
    <location>
        <begin position="1"/>
        <end position="38"/>
    </location>
</feature>
<dbReference type="SUPFAM" id="SSF48371">
    <property type="entry name" value="ARM repeat"/>
    <property type="match status" value="1"/>
</dbReference>
<dbReference type="InterPro" id="IPR052087">
    <property type="entry name" value="RRP12"/>
</dbReference>
<feature type="compositionally biased region" description="Basic residues" evidence="3">
    <location>
        <begin position="1"/>
        <end position="23"/>
    </location>
</feature>
<evidence type="ECO:0000256" key="3">
    <source>
        <dbReference type="SAM" id="MobiDB-lite"/>
    </source>
</evidence>
<proteinExistence type="predicted"/>
<organism evidence="6 7">
    <name type="scientific">Priapulus caudatus</name>
    <name type="common">Priapulid worm</name>
    <dbReference type="NCBI Taxonomy" id="37621"/>
    <lineage>
        <taxon>Eukaryota</taxon>
        <taxon>Metazoa</taxon>
        <taxon>Ecdysozoa</taxon>
        <taxon>Scalidophora</taxon>
        <taxon>Priapulida</taxon>
        <taxon>Priapulimorpha</taxon>
        <taxon>Priapulimorphida</taxon>
        <taxon>Priapulidae</taxon>
        <taxon>Priapulus</taxon>
    </lineage>
</organism>
<dbReference type="Pfam" id="PF25772">
    <property type="entry name" value="HEAT_RRP12_N"/>
    <property type="match status" value="1"/>
</dbReference>
<dbReference type="Pfam" id="PF08161">
    <property type="entry name" value="RRP12_HEAT"/>
    <property type="match status" value="1"/>
</dbReference>
<dbReference type="InterPro" id="IPR016024">
    <property type="entry name" value="ARM-type_fold"/>
</dbReference>
<evidence type="ECO:0000256" key="2">
    <source>
        <dbReference type="ARBA" id="ARBA00023242"/>
    </source>
</evidence>
<evidence type="ECO:0000313" key="6">
    <source>
        <dbReference type="Proteomes" id="UP000695022"/>
    </source>
</evidence>
<accession>A0ABM1EP35</accession>
<reference evidence="7" key="1">
    <citation type="submission" date="2025-08" db="UniProtKB">
        <authorList>
            <consortium name="RefSeq"/>
        </authorList>
    </citation>
    <scope>IDENTIFICATION</scope>
</reference>
<name>A0ABM1EP35_PRICU</name>
<dbReference type="GeneID" id="106814174"/>
<feature type="non-terminal residue" evidence="7">
    <location>
        <position position="829"/>
    </location>
</feature>
<keyword evidence="6" id="KW-1185">Reference proteome</keyword>
<evidence type="ECO:0000259" key="4">
    <source>
        <dbReference type="Pfam" id="PF08161"/>
    </source>
</evidence>
<feature type="domain" description="RRP12 HEAT" evidence="4">
    <location>
        <begin position="433"/>
        <end position="694"/>
    </location>
</feature>
<dbReference type="PANTHER" id="PTHR48287:SF1">
    <property type="entry name" value="ARM REPEAT SUPERFAMILY PROTEIN"/>
    <property type="match status" value="1"/>
</dbReference>
<sequence length="829" mass="90652">MAGKACRTRVKNASHGKVKKLKKGQSSSSNPETRKFRDAARNRFFNFGKGTGGLTTDALKKHNESIEDGEQSAAGVNADQETFSAKSQSTILTSWTDCSNQSFSKVHRLWKSNSATHKEILAVLAAVTEVIKNRGGKESETEYLAALMTTLDTVDTEESVTAVMYLISLVIKRTPHPVLKARFSEFGTCFMDILAKYAGSSSTPLLRSTIVCLATVLRVQDQVVWSDSSTTQLYRAILTFTTSSKPKVRKAAHQAVCAILQGSVFMTQDAGVAHHPAESTTVKFCIQQIEASGGSDEATATLHALGVLKLVLPVLTSKNLKSSCETILKLMTLSNMVIKVTSMKALHAMFEAEPKSDCLTAELNAQLISALYDYQPARDDAHQMAPWAAVMRAAHVRLLALSRPLAAAHLPRLVHAAAACFLSEKPAVAHAGYETMNVAVDCISQAKDFFVGEYKKNPTGGGTIRKLCHSLEAALGYQYQASWQLVLPLLARLFEVAGGDCHVAMTKTLQSMAALRDSHGFAHASALDAAMAAAVRAAGPRVVLNAVPLNITGDEETFDFPRSWLLPVMRNSIQDTELAFFVSYFLPLAAKLKNRSAELAQSGHQVVAKTYDIMQQQIWALLPGFCTRPTDLCQAFVGVARILGQAVADHSELRLDVLTALRLLVTKNLENEKNRAELAKYAKNYLPIFFNIVTADLEPGRERDSSRRAVHETIKVYLQITPPQLVDSFFEKSVEMVNDGEQTSLKRHALMDVLIAMVPHIDMENLKRLYSVTCLMLKDTDRTVQKKSYRILEEMCGGASDACQSFISASLVELQTLLTLSSGPSLTKA</sequence>